<dbReference type="EMBL" id="CP096034">
    <property type="protein sequence ID" value="UPM54157.1"/>
    <property type="molecule type" value="Genomic_DNA"/>
</dbReference>
<feature type="domain" description="NodB homology" evidence="1">
    <location>
        <begin position="47"/>
        <end position="179"/>
    </location>
</feature>
<reference evidence="2 3" key="1">
    <citation type="submission" date="2022-04" db="EMBL/GenBank/DDBJ databases">
        <title>Mechanism of arsenic methylation and mitigation arsenic toxicity by Bacillus sp. LH14 from an Arsenic-Contaminated Paddy Soil.</title>
        <authorList>
            <person name="Wang D."/>
        </authorList>
    </citation>
    <scope>NUCLEOTIDE SEQUENCE [LARGE SCALE GENOMIC DNA]</scope>
    <source>
        <strain evidence="2 3">LH14</strain>
    </source>
</reference>
<evidence type="ECO:0000313" key="3">
    <source>
        <dbReference type="Proteomes" id="UP000830639"/>
    </source>
</evidence>
<dbReference type="SUPFAM" id="SSF52075">
    <property type="entry name" value="Outer arm dynein light chain 1"/>
    <property type="match status" value="1"/>
</dbReference>
<evidence type="ECO:0000313" key="2">
    <source>
        <dbReference type="EMBL" id="UPM54157.1"/>
    </source>
</evidence>
<keyword evidence="3" id="KW-1185">Reference proteome</keyword>
<name>A0ABY4JKY8_9BACI</name>
<evidence type="ECO:0000259" key="1">
    <source>
        <dbReference type="Pfam" id="PF01522"/>
    </source>
</evidence>
<proteinExistence type="predicted"/>
<dbReference type="InterPro" id="IPR001611">
    <property type="entry name" value="Leu-rich_rpt"/>
</dbReference>
<dbReference type="InterPro" id="IPR011330">
    <property type="entry name" value="Glyco_hydro/deAcase_b/a-brl"/>
</dbReference>
<dbReference type="InterPro" id="IPR032675">
    <property type="entry name" value="LRR_dom_sf"/>
</dbReference>
<organism evidence="2 3">
    <name type="scientific">Gottfriedia acidiceleris</name>
    <dbReference type="NCBI Taxonomy" id="371036"/>
    <lineage>
        <taxon>Bacteria</taxon>
        <taxon>Bacillati</taxon>
        <taxon>Bacillota</taxon>
        <taxon>Bacilli</taxon>
        <taxon>Bacillales</taxon>
        <taxon>Bacillaceae</taxon>
        <taxon>Gottfriedia</taxon>
    </lineage>
</organism>
<dbReference type="PROSITE" id="PS51450">
    <property type="entry name" value="LRR"/>
    <property type="match status" value="1"/>
</dbReference>
<dbReference type="SUPFAM" id="SSF88713">
    <property type="entry name" value="Glycoside hydrolase/deacetylase"/>
    <property type="match status" value="1"/>
</dbReference>
<gene>
    <name evidence="2" type="ORF">MY490_20845</name>
</gene>
<dbReference type="Gene3D" id="3.20.20.370">
    <property type="entry name" value="Glycoside hydrolase/deacetylase"/>
    <property type="match status" value="1"/>
</dbReference>
<protein>
    <submittedName>
        <fullName evidence="2">Polysaccharide deacetylase family protein</fullName>
    </submittedName>
</protein>
<dbReference type="Pfam" id="PF01522">
    <property type="entry name" value="Polysacc_deac_1"/>
    <property type="match status" value="1"/>
</dbReference>
<dbReference type="Proteomes" id="UP000830639">
    <property type="component" value="Chromosome"/>
</dbReference>
<dbReference type="InterPro" id="IPR002509">
    <property type="entry name" value="NODB_dom"/>
</dbReference>
<accession>A0ABY4JKY8</accession>
<dbReference type="Gene3D" id="3.80.10.10">
    <property type="entry name" value="Ribonuclease Inhibitor"/>
    <property type="match status" value="1"/>
</dbReference>
<sequence length="389" mass="45362">MFRRGLEKIKNKAAQTWYWHGFYGNLIREMERKIKPKKGGNEISFVNKPGIAFSFDDSFRVEQWHKYGMDLFGYYDVKVTFNINAFHHFEGEREHNQKEIDLLLELQANGHELAHHSFKHQNAKTYVEEHGLTKWIDDEIESLFKWIEKHSHSKTKEKFKLPVTYSFPFATYNDEMINEIVPKYFKVVRGHSSADHLTPFNHTGFAPAICIDSIFLKNKKYIKRILGVVKKTGLNLILMSHSILPEDVKWEDFGWGEESELAGTWRTSPKMIEEIIKEAKSLGLEFYTTAEIAGIATFIDQNLERCIRQHLHNPSVKWITISELISIKEVDLSGQNISNLDGIQYLSNLEKINLSDNNISDYRLLDRLSKLKEIKINNDQIEAKTGTFF</sequence>
<dbReference type="RefSeq" id="WP_248267359.1">
    <property type="nucleotide sequence ID" value="NZ_CP096034.1"/>
</dbReference>